<dbReference type="RefSeq" id="YP_238437.1">
    <property type="nucleotide sequence ID" value="NC_007016.1"/>
</dbReference>
<reference evidence="4 5" key="1">
    <citation type="journal article" date="2013" name="J. Virol.">
        <title>Genomic characterization of Japanese macaque rhadinovirus, a novel herpesvirus isolated from a nonhuman primate with a spontaneous inflammatory demyelinating disease.</title>
        <authorList>
            <person name="Estep R.D."/>
            <person name="Hansen S.G."/>
            <person name="Rogers K.S."/>
            <person name="Axthelm M.K."/>
            <person name="Wong S.W."/>
        </authorList>
    </citation>
    <scope>NUCLEOTIDE SEQUENCE [LARGE SCALE GENOMIC DNA]</scope>
    <source>
        <strain evidence="3">12E2</strain>
        <strain evidence="2">3A1</strain>
    </source>
</reference>
<gene>
    <name evidence="2" type="ORF">JM134</name>
</gene>
<evidence type="ECO:0000256" key="1">
    <source>
        <dbReference type="SAM" id="MobiDB-lite"/>
    </source>
</evidence>
<feature type="region of interest" description="Disordered" evidence="1">
    <location>
        <begin position="1"/>
        <end position="20"/>
    </location>
</feature>
<dbReference type="Proteomes" id="UP000133219">
    <property type="component" value="Segment"/>
</dbReference>
<evidence type="ECO:0000313" key="3">
    <source>
        <dbReference type="EMBL" id="AEW87829.1"/>
    </source>
</evidence>
<dbReference type="EMBL" id="JN885136">
    <property type="protein sequence ID" value="AEW87659.1"/>
    <property type="molecule type" value="Genomic_DNA"/>
</dbReference>
<evidence type="ECO:0000313" key="5">
    <source>
        <dbReference type="Proteomes" id="UP000133219"/>
    </source>
</evidence>
<dbReference type="EMBL" id="JN885137">
    <property type="protein sequence ID" value="AEW87829.1"/>
    <property type="molecule type" value="Genomic_DNA"/>
</dbReference>
<dbReference type="KEGG" id="vg:3416505"/>
<proteinExistence type="predicted"/>
<name>G9JME2_9GAMA</name>
<organism evidence="2 5">
    <name type="scientific">Macaca fuscata rhadinovirus</name>
    <dbReference type="NCBI Taxonomy" id="272551"/>
    <lineage>
        <taxon>Viruses</taxon>
        <taxon>Duplodnaviria</taxon>
        <taxon>Heunggongvirae</taxon>
        <taxon>Peploviricota</taxon>
        <taxon>Herviviricetes</taxon>
        <taxon>Herpesvirales</taxon>
        <taxon>Orthoherpesviridae</taxon>
        <taxon>Gammaherpesvirinae</taxon>
        <taxon>Rhadinovirus</taxon>
        <taxon>Rhadinovirus macacinegamma11</taxon>
        <taxon>macacine gammaherpesvirus 11</taxon>
    </lineage>
</organism>
<accession>G9JME2</accession>
<dbReference type="GeneID" id="3416505"/>
<evidence type="ECO:0000313" key="4">
    <source>
        <dbReference type="Proteomes" id="UP000124292"/>
    </source>
</evidence>
<dbReference type="Proteomes" id="UP000124292">
    <property type="component" value="Genome"/>
</dbReference>
<sequence>MPEDATLPGPPPPGVGPIEPINEWGPLEIVVKLFDPRVEATGATLGAAEPDPDKTLEILELASFLPRRPRRWSLRKIPFFFCVYMS</sequence>
<evidence type="ECO:0000313" key="2">
    <source>
        <dbReference type="EMBL" id="AEW87659.1"/>
    </source>
</evidence>
<protein>
    <submittedName>
        <fullName evidence="2">JM134</fullName>
    </submittedName>
</protein>